<reference evidence="3" key="1">
    <citation type="submission" date="2016-06" db="EMBL/GenBank/DDBJ databases">
        <title>Parallel loss of symbiosis genes in relatives of nitrogen-fixing non-legume Parasponia.</title>
        <authorList>
            <person name="Van Velzen R."/>
            <person name="Holmer R."/>
            <person name="Bu F."/>
            <person name="Rutten L."/>
            <person name="Van Zeijl A."/>
            <person name="Liu W."/>
            <person name="Santuari L."/>
            <person name="Cao Q."/>
            <person name="Sharma T."/>
            <person name="Shen D."/>
            <person name="Roswanjaya Y."/>
            <person name="Wardhani T."/>
            <person name="Kalhor M.S."/>
            <person name="Jansen J."/>
            <person name="Van den Hoogen J."/>
            <person name="Gungor B."/>
            <person name="Hartog M."/>
            <person name="Hontelez J."/>
            <person name="Verver J."/>
            <person name="Yang W.-C."/>
            <person name="Schijlen E."/>
            <person name="Repin R."/>
            <person name="Schilthuizen M."/>
            <person name="Schranz E."/>
            <person name="Heidstra R."/>
            <person name="Miyata K."/>
            <person name="Fedorova E."/>
            <person name="Kohlen W."/>
            <person name="Bisseling T."/>
            <person name="Smit S."/>
            <person name="Geurts R."/>
        </authorList>
    </citation>
    <scope>NUCLEOTIDE SEQUENCE [LARGE SCALE GENOMIC DNA]</scope>
    <source>
        <strain evidence="3">cv. WU1-14</strain>
    </source>
</reference>
<accession>A0A2P5AVN6</accession>
<dbReference type="Proteomes" id="UP000237105">
    <property type="component" value="Unassembled WGS sequence"/>
</dbReference>
<evidence type="ECO:0000256" key="1">
    <source>
        <dbReference type="SAM" id="SignalP"/>
    </source>
</evidence>
<evidence type="ECO:0000313" key="2">
    <source>
        <dbReference type="EMBL" id="PON40604.1"/>
    </source>
</evidence>
<keyword evidence="1" id="KW-0732">Signal</keyword>
<keyword evidence="3" id="KW-1185">Reference proteome</keyword>
<sequence length="67" mass="7272">MKPKRVLILWPLLYHCKLSLVAAGSTGHTLQQLHKSFLGSTTINDLNLNLLSSHISGLTSSDDGSEI</sequence>
<organism evidence="2 3">
    <name type="scientific">Parasponia andersonii</name>
    <name type="common">Sponia andersonii</name>
    <dbReference type="NCBI Taxonomy" id="3476"/>
    <lineage>
        <taxon>Eukaryota</taxon>
        <taxon>Viridiplantae</taxon>
        <taxon>Streptophyta</taxon>
        <taxon>Embryophyta</taxon>
        <taxon>Tracheophyta</taxon>
        <taxon>Spermatophyta</taxon>
        <taxon>Magnoliopsida</taxon>
        <taxon>eudicotyledons</taxon>
        <taxon>Gunneridae</taxon>
        <taxon>Pentapetalae</taxon>
        <taxon>rosids</taxon>
        <taxon>fabids</taxon>
        <taxon>Rosales</taxon>
        <taxon>Cannabaceae</taxon>
        <taxon>Parasponia</taxon>
    </lineage>
</organism>
<gene>
    <name evidence="2" type="ORF">PanWU01x14_296260</name>
</gene>
<dbReference type="EMBL" id="JXTB01000435">
    <property type="protein sequence ID" value="PON40604.1"/>
    <property type="molecule type" value="Genomic_DNA"/>
</dbReference>
<dbReference type="OrthoDB" id="1063785at2759"/>
<name>A0A2P5AVN6_PARAD</name>
<evidence type="ECO:0000313" key="3">
    <source>
        <dbReference type="Proteomes" id="UP000237105"/>
    </source>
</evidence>
<comment type="caution">
    <text evidence="2">The sequence shown here is derived from an EMBL/GenBank/DDBJ whole genome shotgun (WGS) entry which is preliminary data.</text>
</comment>
<proteinExistence type="predicted"/>
<feature type="chain" id="PRO_5015125559" evidence="1">
    <location>
        <begin position="24"/>
        <end position="67"/>
    </location>
</feature>
<protein>
    <submittedName>
        <fullName evidence="2">Uncharacterized protein</fullName>
    </submittedName>
</protein>
<feature type="signal peptide" evidence="1">
    <location>
        <begin position="1"/>
        <end position="23"/>
    </location>
</feature>
<dbReference type="AlphaFoldDB" id="A0A2P5AVN6"/>